<reference evidence="2 3" key="1">
    <citation type="submission" date="2020-09" db="EMBL/GenBank/DDBJ databases">
        <title>The genome sequence of type strain Labrenzia polysiphoniae KACC 19711.</title>
        <authorList>
            <person name="Liu Y."/>
        </authorList>
    </citation>
    <scope>NUCLEOTIDE SEQUENCE [LARGE SCALE GENOMIC DNA]</scope>
    <source>
        <strain evidence="2 3">KACC 19711</strain>
    </source>
</reference>
<dbReference type="EMBL" id="JACYXJ010000001">
    <property type="protein sequence ID" value="MBD8875324.1"/>
    <property type="molecule type" value="Genomic_DNA"/>
</dbReference>
<evidence type="ECO:0000256" key="1">
    <source>
        <dbReference type="SAM" id="SignalP"/>
    </source>
</evidence>
<comment type="caution">
    <text evidence="2">The sequence shown here is derived from an EMBL/GenBank/DDBJ whole genome shotgun (WGS) entry which is preliminary data.</text>
</comment>
<sequence length="395" mass="41653">MKRPIHSSRSTLTAGVWLGAMALAFSAEAFTPSGNQTADAFLELLEAEGRTVESYSSVEESGDTVSILDIQLKDEADSDMSASIGKIDLTGAVQLAGGRTKVDALALSDLTMEASDGSLHVASFSSTDMVLPSAAEMAGSDDVPPIAPSYGEVEILDATVTDDEDNQATVERIFIAIDAMDGDLPTASRFNIKGLVLDAETIDDDASETMADLGYEKITVDIEGAGKWDPDAATVIVENLKLTGEDAGTFQIDLKLGGVTRDLVNKLNETQGEPEDALGLIQGVTVETISLKLDNDSIVERVLDRQANEAGMERSEMVAQLEGGLPMMLSMLQNPEFQNKVSAALGSFLQSPETLKVTASPSAPVPVAQLMGTVMMAPHTLPQVLGIDIAANEDN</sequence>
<feature type="signal peptide" evidence="1">
    <location>
        <begin position="1"/>
        <end position="29"/>
    </location>
</feature>
<proteinExistence type="predicted"/>
<feature type="chain" id="PRO_5046934881" evidence="1">
    <location>
        <begin position="30"/>
        <end position="395"/>
    </location>
</feature>
<evidence type="ECO:0000313" key="2">
    <source>
        <dbReference type="EMBL" id="MBD8875324.1"/>
    </source>
</evidence>
<name>A0ABR9C5X9_9HYPH</name>
<keyword evidence="3" id="KW-1185">Reference proteome</keyword>
<accession>A0ABR9C5X9</accession>
<evidence type="ECO:0000313" key="3">
    <source>
        <dbReference type="Proteomes" id="UP000615687"/>
    </source>
</evidence>
<dbReference type="Proteomes" id="UP000615687">
    <property type="component" value="Unassembled WGS sequence"/>
</dbReference>
<protein>
    <submittedName>
        <fullName evidence="2">Uncharacterized protein</fullName>
    </submittedName>
</protein>
<gene>
    <name evidence="2" type="ORF">IG617_03380</name>
</gene>
<keyword evidence="1" id="KW-0732">Signal</keyword>
<organism evidence="2 3">
    <name type="scientific">Roseibium polysiphoniae</name>
    <dbReference type="NCBI Taxonomy" id="2571221"/>
    <lineage>
        <taxon>Bacteria</taxon>
        <taxon>Pseudomonadati</taxon>
        <taxon>Pseudomonadota</taxon>
        <taxon>Alphaproteobacteria</taxon>
        <taxon>Hyphomicrobiales</taxon>
        <taxon>Stappiaceae</taxon>
        <taxon>Roseibium</taxon>
    </lineage>
</organism>
<dbReference type="RefSeq" id="WP_192107267.1">
    <property type="nucleotide sequence ID" value="NZ_JACYXJ010000001.1"/>
</dbReference>